<dbReference type="SUPFAM" id="SSF56176">
    <property type="entry name" value="FAD-binding/transporter-associated domain-like"/>
    <property type="match status" value="1"/>
</dbReference>
<proteinExistence type="inferred from homology"/>
<protein>
    <submittedName>
        <fullName evidence="7">5627_t:CDS:1</fullName>
    </submittedName>
</protein>
<sequence length="581" mass="66884">MSDIYIPNIFKGTVIKRDDVNYESECYQYASSSYLKEDIVRPMAIIKAADDNDVINAIKFAKENNIAVAVRTGGHQYSGASSTNGKNIQLDLSQTYKDFQWNNEDRTSVTLGVSFSLGEFNAKLGEASRFVPHGQCQYVNIGGHVQTGGYGQLARSFGLFSDYVEKFCIITADGQKQEVDHSNKDLFFAVLGGSPGNFGVLTHVTLKVLRDQDYPNSRGLRAVCPYNRDRLKELLDIMVDMAENENFPADYDYSVTVLEDPPNLTTSELTYDQRYNHKYVTEQSITWPRMIVIFVQWANLKGAHQTYDQQFIDKIRKAAGITIINAKKLVIVSDRKPTPMSKLTSDWIVPIGREFNLPYFKRVYSSNSNSKRLKSFKWTDWISNRIDDGYTRKLNLSAQFQHFGGKNSRFFQNGKNSHTSFSWRDTKLVCTLDVFYHTDLYKEAKMWAQISDYEGVGNSKAKFCEDDRRLLWGSFDLDLSANWQYYYDKKAKYNQLCKIKEKYDPSGVFTPNRFCIGLPVPKGKDTMQPKLTPADLEEIDSDEHQLKAEKKFWEIMNKEIDKPVCLWDAWRKTEHENIEDI</sequence>
<dbReference type="InterPro" id="IPR050416">
    <property type="entry name" value="FAD-linked_Oxidoreductase"/>
</dbReference>
<dbReference type="InterPro" id="IPR016166">
    <property type="entry name" value="FAD-bd_PCMH"/>
</dbReference>
<evidence type="ECO:0000256" key="4">
    <source>
        <dbReference type="ARBA" id="ARBA00022827"/>
    </source>
</evidence>
<keyword evidence="4" id="KW-0274">FAD</keyword>
<dbReference type="AlphaFoldDB" id="A0A9N9ABJ9"/>
<dbReference type="GO" id="GO:0016491">
    <property type="term" value="F:oxidoreductase activity"/>
    <property type="evidence" value="ECO:0007669"/>
    <property type="project" value="UniProtKB-KW"/>
</dbReference>
<evidence type="ECO:0000256" key="2">
    <source>
        <dbReference type="ARBA" id="ARBA00005466"/>
    </source>
</evidence>
<keyword evidence="5" id="KW-0560">Oxidoreductase</keyword>
<dbReference type="Gene3D" id="3.40.462.20">
    <property type="match status" value="1"/>
</dbReference>
<dbReference type="OrthoDB" id="415825at2759"/>
<evidence type="ECO:0000259" key="6">
    <source>
        <dbReference type="PROSITE" id="PS51387"/>
    </source>
</evidence>
<evidence type="ECO:0000256" key="5">
    <source>
        <dbReference type="ARBA" id="ARBA00023002"/>
    </source>
</evidence>
<dbReference type="GO" id="GO:0071949">
    <property type="term" value="F:FAD binding"/>
    <property type="evidence" value="ECO:0007669"/>
    <property type="project" value="InterPro"/>
</dbReference>
<evidence type="ECO:0000256" key="3">
    <source>
        <dbReference type="ARBA" id="ARBA00022630"/>
    </source>
</evidence>
<dbReference type="InterPro" id="IPR006094">
    <property type="entry name" value="Oxid_FAD_bind_N"/>
</dbReference>
<keyword evidence="8" id="KW-1185">Reference proteome</keyword>
<dbReference type="InterPro" id="IPR036318">
    <property type="entry name" value="FAD-bd_PCMH-like_sf"/>
</dbReference>
<evidence type="ECO:0000313" key="8">
    <source>
        <dbReference type="Proteomes" id="UP000789342"/>
    </source>
</evidence>
<dbReference type="Pfam" id="PF01565">
    <property type="entry name" value="FAD_binding_4"/>
    <property type="match status" value="1"/>
</dbReference>
<dbReference type="Gene3D" id="3.30.465.10">
    <property type="match status" value="1"/>
</dbReference>
<reference evidence="7" key="1">
    <citation type="submission" date="2021-06" db="EMBL/GenBank/DDBJ databases">
        <authorList>
            <person name="Kallberg Y."/>
            <person name="Tangrot J."/>
            <person name="Rosling A."/>
        </authorList>
    </citation>
    <scope>NUCLEOTIDE SEQUENCE</scope>
    <source>
        <strain evidence="7">CL551</strain>
    </source>
</reference>
<dbReference type="Proteomes" id="UP000789342">
    <property type="component" value="Unassembled WGS sequence"/>
</dbReference>
<comment type="cofactor">
    <cofactor evidence="1">
        <name>FAD</name>
        <dbReference type="ChEBI" id="CHEBI:57692"/>
    </cofactor>
</comment>
<feature type="domain" description="FAD-binding PCMH-type" evidence="6">
    <location>
        <begin position="38"/>
        <end position="211"/>
    </location>
</feature>
<organism evidence="7 8">
    <name type="scientific">Acaulospora morrowiae</name>
    <dbReference type="NCBI Taxonomy" id="94023"/>
    <lineage>
        <taxon>Eukaryota</taxon>
        <taxon>Fungi</taxon>
        <taxon>Fungi incertae sedis</taxon>
        <taxon>Mucoromycota</taxon>
        <taxon>Glomeromycotina</taxon>
        <taxon>Glomeromycetes</taxon>
        <taxon>Diversisporales</taxon>
        <taxon>Acaulosporaceae</taxon>
        <taxon>Acaulospora</taxon>
    </lineage>
</organism>
<comment type="similarity">
    <text evidence="2">Belongs to the oxygen-dependent FAD-linked oxidoreductase family.</text>
</comment>
<name>A0A9N9ABJ9_9GLOM</name>
<dbReference type="EMBL" id="CAJVPV010002358">
    <property type="protein sequence ID" value="CAG8524348.1"/>
    <property type="molecule type" value="Genomic_DNA"/>
</dbReference>
<keyword evidence="3" id="KW-0285">Flavoprotein</keyword>
<dbReference type="PROSITE" id="PS51387">
    <property type="entry name" value="FAD_PCMH"/>
    <property type="match status" value="1"/>
</dbReference>
<evidence type="ECO:0000313" key="7">
    <source>
        <dbReference type="EMBL" id="CAG8524348.1"/>
    </source>
</evidence>
<dbReference type="PANTHER" id="PTHR42973">
    <property type="entry name" value="BINDING OXIDOREDUCTASE, PUTATIVE (AFU_ORTHOLOGUE AFUA_1G17690)-RELATED"/>
    <property type="match status" value="1"/>
</dbReference>
<accession>A0A9N9ABJ9</accession>
<dbReference type="PANTHER" id="PTHR42973:SF39">
    <property type="entry name" value="FAD-BINDING PCMH-TYPE DOMAIN-CONTAINING PROTEIN"/>
    <property type="match status" value="1"/>
</dbReference>
<evidence type="ECO:0000256" key="1">
    <source>
        <dbReference type="ARBA" id="ARBA00001974"/>
    </source>
</evidence>
<dbReference type="InterPro" id="IPR016169">
    <property type="entry name" value="FAD-bd_PCMH_sub2"/>
</dbReference>
<comment type="caution">
    <text evidence="7">The sequence shown here is derived from an EMBL/GenBank/DDBJ whole genome shotgun (WGS) entry which is preliminary data.</text>
</comment>
<gene>
    <name evidence="7" type="ORF">AMORRO_LOCUS4363</name>
</gene>